<dbReference type="Proteomes" id="UP000582231">
    <property type="component" value="Unassembled WGS sequence"/>
</dbReference>
<comment type="caution">
    <text evidence="3">The sequence shown here is derived from an EMBL/GenBank/DDBJ whole genome shotgun (WGS) entry which is preliminary data.</text>
</comment>
<organism evidence="3 4">
    <name type="scientific">Nocardioides kongjuensis</name>
    <dbReference type="NCBI Taxonomy" id="349522"/>
    <lineage>
        <taxon>Bacteria</taxon>
        <taxon>Bacillati</taxon>
        <taxon>Actinomycetota</taxon>
        <taxon>Actinomycetes</taxon>
        <taxon>Propionibacteriales</taxon>
        <taxon>Nocardioidaceae</taxon>
        <taxon>Nocardioides</taxon>
    </lineage>
</organism>
<feature type="transmembrane region" description="Helical" evidence="2">
    <location>
        <begin position="42"/>
        <end position="61"/>
    </location>
</feature>
<evidence type="ECO:0000313" key="3">
    <source>
        <dbReference type="EMBL" id="NYD32383.1"/>
    </source>
</evidence>
<evidence type="ECO:0000313" key="4">
    <source>
        <dbReference type="Proteomes" id="UP000582231"/>
    </source>
</evidence>
<name>A0A852RBQ6_9ACTN</name>
<proteinExistence type="predicted"/>
<feature type="region of interest" description="Disordered" evidence="1">
    <location>
        <begin position="63"/>
        <end position="101"/>
    </location>
</feature>
<protein>
    <submittedName>
        <fullName evidence="3">Uncharacterized protein</fullName>
    </submittedName>
</protein>
<dbReference type="AlphaFoldDB" id="A0A852RBQ6"/>
<keyword evidence="2" id="KW-0812">Transmembrane</keyword>
<sequence length="293" mass="30591">MSTDVWDEVAAALEAGYDDEPAPRPASAYVASGRRRQRNRRLRYGAAGALVAAAAVTVALLPDGSGSRSTPDPTPVVEQPSPSPVVTAAPQPGRPGEPGEKVSDVLVRGQHAGYDASGAVVLRRGWRIVREVANPLHRVAPDASVGLVVTDGEETYWYLLDHTADGGGASWDPARVGHARFEQWLADMVDLQTGSEPAAYVTFTADGTLAPGVGVRILGQWPDPDVPGFAAPGDDSAVAKVVLDGRVSFVLARRSPGGPTEAIPVDADVLPEPTLAAFLAHARDRYASGAGLR</sequence>
<evidence type="ECO:0000256" key="2">
    <source>
        <dbReference type="SAM" id="Phobius"/>
    </source>
</evidence>
<evidence type="ECO:0000256" key="1">
    <source>
        <dbReference type="SAM" id="MobiDB-lite"/>
    </source>
</evidence>
<feature type="compositionally biased region" description="Low complexity" evidence="1">
    <location>
        <begin position="75"/>
        <end position="87"/>
    </location>
</feature>
<reference evidence="3 4" key="1">
    <citation type="submission" date="2020-07" db="EMBL/GenBank/DDBJ databases">
        <title>Sequencing the genomes of 1000 actinobacteria strains.</title>
        <authorList>
            <person name="Klenk H.-P."/>
        </authorList>
    </citation>
    <scope>NUCLEOTIDE SEQUENCE [LARGE SCALE GENOMIC DNA]</scope>
    <source>
        <strain evidence="3 4">DSM 19082</strain>
    </source>
</reference>
<keyword evidence="2" id="KW-0472">Membrane</keyword>
<keyword evidence="2" id="KW-1133">Transmembrane helix</keyword>
<gene>
    <name evidence="3" type="ORF">BJ958_003929</name>
</gene>
<dbReference type="EMBL" id="JACCBF010000001">
    <property type="protein sequence ID" value="NYD32383.1"/>
    <property type="molecule type" value="Genomic_DNA"/>
</dbReference>
<feature type="region of interest" description="Disordered" evidence="1">
    <location>
        <begin position="16"/>
        <end position="37"/>
    </location>
</feature>
<accession>A0A852RBQ6</accession>
<dbReference type="RefSeq" id="WP_179728572.1">
    <property type="nucleotide sequence ID" value="NZ_BAABEF010000001.1"/>
</dbReference>
<keyword evidence="4" id="KW-1185">Reference proteome</keyword>